<reference evidence="2" key="1">
    <citation type="submission" date="2016-10" db="EMBL/GenBank/DDBJ databases">
        <authorList>
            <person name="Varghese N."/>
            <person name="Submissions S."/>
        </authorList>
    </citation>
    <scope>NUCLEOTIDE SEQUENCE [LARGE SCALE GENOMIC DNA]</scope>
    <source>
        <strain evidence="2">DSM 22017</strain>
    </source>
</reference>
<dbReference type="InterPro" id="IPR027417">
    <property type="entry name" value="P-loop_NTPase"/>
</dbReference>
<keyword evidence="2" id="KW-1185">Reference proteome</keyword>
<dbReference type="Gene3D" id="3.40.50.300">
    <property type="entry name" value="P-loop containing nucleotide triphosphate hydrolases"/>
    <property type="match status" value="1"/>
</dbReference>
<proteinExistence type="predicted"/>
<dbReference type="SUPFAM" id="SSF52540">
    <property type="entry name" value="P-loop containing nucleoside triphosphate hydrolases"/>
    <property type="match status" value="1"/>
</dbReference>
<sequence length="215" mass="24753">MPVIASHQHRFIFLKTRKTAGTSVEIALSKVCGPDDVITEISPEDEALRQAAGGRAPQNFQSPPLPRKAYNHMGAKATRDLVGEDAFRDYFTFAIERNPWDAVVSLYFWKYKDRPELPDFETYVREIWIEQLANNRRLYRIRGTMALDRVLRYENLATELQEVWDHLSLPGTPDLPRAKGNARPAGHYRELYTDASRERVATVFADTIEAFGYEF</sequence>
<dbReference type="Proteomes" id="UP000198742">
    <property type="component" value="Unassembled WGS sequence"/>
</dbReference>
<dbReference type="STRING" id="402596.SAMN04489844_4426"/>
<dbReference type="AlphaFoldDB" id="A0A1H5APL3"/>
<name>A0A1H5APL3_9ACTN</name>
<evidence type="ECO:0008006" key="3">
    <source>
        <dbReference type="Google" id="ProtNLM"/>
    </source>
</evidence>
<dbReference type="EMBL" id="FNRT01000002">
    <property type="protein sequence ID" value="SED44339.1"/>
    <property type="molecule type" value="Genomic_DNA"/>
</dbReference>
<evidence type="ECO:0000313" key="2">
    <source>
        <dbReference type="Proteomes" id="UP000198742"/>
    </source>
</evidence>
<protein>
    <recommendedName>
        <fullName evidence="3">Sulfotransferase family protein</fullName>
    </recommendedName>
</protein>
<organism evidence="1 2">
    <name type="scientific">Nocardioides exalbidus</name>
    <dbReference type="NCBI Taxonomy" id="402596"/>
    <lineage>
        <taxon>Bacteria</taxon>
        <taxon>Bacillati</taxon>
        <taxon>Actinomycetota</taxon>
        <taxon>Actinomycetes</taxon>
        <taxon>Propionibacteriales</taxon>
        <taxon>Nocardioidaceae</taxon>
        <taxon>Nocardioides</taxon>
    </lineage>
</organism>
<evidence type="ECO:0000313" key="1">
    <source>
        <dbReference type="EMBL" id="SED44339.1"/>
    </source>
</evidence>
<gene>
    <name evidence="1" type="ORF">SAMN04489844_4426</name>
</gene>
<accession>A0A1H5APL3</accession>